<keyword evidence="1" id="KW-0812">Transmembrane</keyword>
<keyword evidence="1" id="KW-0472">Membrane</keyword>
<evidence type="ECO:0000313" key="2">
    <source>
        <dbReference type="EMBL" id="MFC5888495.1"/>
    </source>
</evidence>
<sequence>MTAVLWWAIPAALAFAGLYRAVDHPIRQTLRLAGIAALWAALITAALPLLLRS</sequence>
<evidence type="ECO:0000256" key="1">
    <source>
        <dbReference type="SAM" id="Phobius"/>
    </source>
</evidence>
<dbReference type="EMBL" id="JBHSOD010000041">
    <property type="protein sequence ID" value="MFC5888495.1"/>
    <property type="molecule type" value="Genomic_DNA"/>
</dbReference>
<feature type="transmembrane region" description="Helical" evidence="1">
    <location>
        <begin position="30"/>
        <end position="51"/>
    </location>
</feature>
<keyword evidence="1" id="KW-1133">Transmembrane helix</keyword>
<name>A0ABW1F300_9ACTN</name>
<protein>
    <submittedName>
        <fullName evidence="2">Uncharacterized protein</fullName>
    </submittedName>
</protein>
<comment type="caution">
    <text evidence="2">The sequence shown here is derived from an EMBL/GenBank/DDBJ whole genome shotgun (WGS) entry which is preliminary data.</text>
</comment>
<reference evidence="3" key="1">
    <citation type="journal article" date="2019" name="Int. J. Syst. Evol. Microbiol.">
        <title>The Global Catalogue of Microorganisms (GCM) 10K type strain sequencing project: providing services to taxonomists for standard genome sequencing and annotation.</title>
        <authorList>
            <consortium name="The Broad Institute Genomics Platform"/>
            <consortium name="The Broad Institute Genome Sequencing Center for Infectious Disease"/>
            <person name="Wu L."/>
            <person name="Ma J."/>
        </authorList>
    </citation>
    <scope>NUCLEOTIDE SEQUENCE [LARGE SCALE GENOMIC DNA]</scope>
    <source>
        <strain evidence="3">CGMCC 4.1469</strain>
    </source>
</reference>
<evidence type="ECO:0000313" key="3">
    <source>
        <dbReference type="Proteomes" id="UP001596067"/>
    </source>
</evidence>
<proteinExistence type="predicted"/>
<accession>A0ABW1F300</accession>
<keyword evidence="3" id="KW-1185">Reference proteome</keyword>
<organism evidence="2 3">
    <name type="scientific">Kitasatospora aburaviensis</name>
    <dbReference type="NCBI Taxonomy" id="67265"/>
    <lineage>
        <taxon>Bacteria</taxon>
        <taxon>Bacillati</taxon>
        <taxon>Actinomycetota</taxon>
        <taxon>Actinomycetes</taxon>
        <taxon>Kitasatosporales</taxon>
        <taxon>Streptomycetaceae</taxon>
        <taxon>Kitasatospora</taxon>
    </lineage>
</organism>
<dbReference type="RefSeq" id="WP_313763589.1">
    <property type="nucleotide sequence ID" value="NZ_BAAAVH010000113.1"/>
</dbReference>
<gene>
    <name evidence="2" type="ORF">ACFP0N_26360</name>
</gene>
<dbReference type="Proteomes" id="UP001596067">
    <property type="component" value="Unassembled WGS sequence"/>
</dbReference>